<dbReference type="InterPro" id="IPR044000">
    <property type="entry name" value="Phage_tube_2"/>
</dbReference>
<keyword evidence="2" id="KW-1185">Reference proteome</keyword>
<reference evidence="1 2" key="1">
    <citation type="submission" date="2021-05" db="EMBL/GenBank/DDBJ databases">
        <title>Draft Whole Genome Sequencing Of Biosensor Chromobacterium violaceum Strain CV026 Reveals A Regulatory RNA In Chromobacterium violaceum Phenotype Regulatory Network.</title>
        <authorList>
            <person name="Hong K.W."/>
            <person name="Chan K.G."/>
            <person name="Chang C.-Y."/>
        </authorList>
    </citation>
    <scope>NUCLEOTIDE SEQUENCE [LARGE SCALE GENOMIC DNA]</scope>
    <source>
        <strain evidence="1 2">ATCC 31532</strain>
    </source>
</reference>
<accession>A0ABS7FG07</accession>
<evidence type="ECO:0000313" key="2">
    <source>
        <dbReference type="Proteomes" id="UP000711178"/>
    </source>
</evidence>
<evidence type="ECO:0000313" key="1">
    <source>
        <dbReference type="EMBL" id="MBW8289007.1"/>
    </source>
</evidence>
<dbReference type="GeneID" id="89685778"/>
<protein>
    <submittedName>
        <fullName evidence="1">Uncharacterized protein</fullName>
    </submittedName>
</protein>
<sequence>MAINIPAGSGVRLATCVETAQGALPASPAFRVKRITSLKPQFQRDALKSDELNVSRQVLSMRLGMYKANYQFDGNLLLGGWDDELACAMNNSWTGGPAFSGSASVAGAAGTITRSAGSWITDGFMAGEWVKLAGFTAGANNAAIAQINAVTAQALTLAIISPAGGALVDEAAAAGRSVTVIGKYLTVGQAATLPGSLSIEHYIPGNGVYELYSGMCVDKMTISAKPNEMVKISFDFVGLNSVQGTVANGTTYPAAPTNAPMDAFSAPLYIGGQAVGNITSMTLNLQNGRKAADGVLGSKVAPAIIEGTNEVTLDITAYFSDQSLVQAFRSETNVAIDLPFFDVNGVDFIKLRMGNVKILSADEDIKLNAGVLLNIKAQALADPGTAAQTGTQYGTNLLIQRSNPA</sequence>
<proteinExistence type="predicted"/>
<organism evidence="1 2">
    <name type="scientific">Chromobacterium subtsugae</name>
    <dbReference type="NCBI Taxonomy" id="251747"/>
    <lineage>
        <taxon>Bacteria</taxon>
        <taxon>Pseudomonadati</taxon>
        <taxon>Pseudomonadota</taxon>
        <taxon>Betaproteobacteria</taxon>
        <taxon>Neisseriales</taxon>
        <taxon>Chromobacteriaceae</taxon>
        <taxon>Chromobacterium</taxon>
    </lineage>
</organism>
<dbReference type="Pfam" id="PF18906">
    <property type="entry name" value="Phage_tube_2"/>
    <property type="match status" value="1"/>
</dbReference>
<name>A0ABS7FG07_9NEIS</name>
<dbReference type="RefSeq" id="WP_146008308.1">
    <property type="nucleotide sequence ID" value="NZ_CP142381.1"/>
</dbReference>
<dbReference type="Proteomes" id="UP000711178">
    <property type="component" value="Unassembled WGS sequence"/>
</dbReference>
<gene>
    <name evidence="1" type="ORF">KIF53_15345</name>
</gene>
<dbReference type="EMBL" id="JAHDTB010000014">
    <property type="protein sequence ID" value="MBW8289007.1"/>
    <property type="molecule type" value="Genomic_DNA"/>
</dbReference>
<comment type="caution">
    <text evidence="1">The sequence shown here is derived from an EMBL/GenBank/DDBJ whole genome shotgun (WGS) entry which is preliminary data.</text>
</comment>